<sequence length="38" mass="4128">MPISSSGQQRLVSHFGSNITPQKRTAEATLFLKLNPAT</sequence>
<proteinExistence type="predicted"/>
<reference evidence="2" key="1">
    <citation type="submission" date="2011-03" db="EMBL/GenBank/DDBJ databases">
        <title>Draft genome sequence of Brevundimonas diminuta.</title>
        <authorList>
            <person name="Brown P.J.B."/>
            <person name="Buechlein A."/>
            <person name="Hemmerich C."/>
            <person name="Brun Y.V."/>
        </authorList>
    </citation>
    <scope>NUCLEOTIDE SEQUENCE [LARGE SCALE GENOMIC DNA]</scope>
    <source>
        <strain evidence="2">C19</strain>
    </source>
</reference>
<keyword evidence="2" id="KW-1185">Reference proteome</keyword>
<dbReference type="EMBL" id="GL883078">
    <property type="protein sequence ID" value="EGF91125.1"/>
    <property type="molecule type" value="Genomic_DNA"/>
</dbReference>
<protein>
    <submittedName>
        <fullName evidence="1">Uncharacterized protein</fullName>
    </submittedName>
</protein>
<dbReference type="AlphaFoldDB" id="F4QP67"/>
<dbReference type="Proteomes" id="UP000006512">
    <property type="component" value="Unassembled WGS sequence"/>
</dbReference>
<evidence type="ECO:0000313" key="2">
    <source>
        <dbReference type="Proteomes" id="UP000006512"/>
    </source>
</evidence>
<name>F4QP67_9CAUL</name>
<accession>F4QP67</accession>
<organism evidence="1 2">
    <name type="scientific">Asticcacaulis biprosthecium C19</name>
    <dbReference type="NCBI Taxonomy" id="715226"/>
    <lineage>
        <taxon>Bacteria</taxon>
        <taxon>Pseudomonadati</taxon>
        <taxon>Pseudomonadota</taxon>
        <taxon>Alphaproteobacteria</taxon>
        <taxon>Caulobacterales</taxon>
        <taxon>Caulobacteraceae</taxon>
        <taxon>Asticcacaulis</taxon>
    </lineage>
</organism>
<dbReference type="HOGENOM" id="CLU_3323870_0_0_5"/>
<gene>
    <name evidence="1" type="ORF">ABI_25390</name>
</gene>
<evidence type="ECO:0000313" key="1">
    <source>
        <dbReference type="EMBL" id="EGF91125.1"/>
    </source>
</evidence>